<evidence type="ECO:0000256" key="1">
    <source>
        <dbReference type="SAM" id="Phobius"/>
    </source>
</evidence>
<evidence type="ECO:0000313" key="2">
    <source>
        <dbReference type="EMBL" id="CAG8700814.1"/>
    </source>
</evidence>
<feature type="transmembrane region" description="Helical" evidence="1">
    <location>
        <begin position="48"/>
        <end position="74"/>
    </location>
</feature>
<dbReference type="OrthoDB" id="2414517at2759"/>
<accession>A0A9N9HQL6</accession>
<keyword evidence="1" id="KW-0812">Transmembrane</keyword>
<dbReference type="AlphaFoldDB" id="A0A9N9HQL6"/>
<gene>
    <name evidence="2" type="ORF">AMORRO_LOCUS12119</name>
</gene>
<keyword evidence="1" id="KW-1133">Transmembrane helix</keyword>
<feature type="non-terminal residue" evidence="2">
    <location>
        <position position="127"/>
    </location>
</feature>
<evidence type="ECO:0000313" key="3">
    <source>
        <dbReference type="Proteomes" id="UP000789342"/>
    </source>
</evidence>
<dbReference type="Proteomes" id="UP000789342">
    <property type="component" value="Unassembled WGS sequence"/>
</dbReference>
<protein>
    <submittedName>
        <fullName evidence="2">13124_t:CDS:1</fullName>
    </submittedName>
</protein>
<reference evidence="2" key="1">
    <citation type="submission" date="2021-06" db="EMBL/GenBank/DDBJ databases">
        <authorList>
            <person name="Kallberg Y."/>
            <person name="Tangrot J."/>
            <person name="Rosling A."/>
        </authorList>
    </citation>
    <scope>NUCLEOTIDE SEQUENCE</scope>
    <source>
        <strain evidence="2">CL551</strain>
    </source>
</reference>
<organism evidence="2 3">
    <name type="scientific">Acaulospora morrowiae</name>
    <dbReference type="NCBI Taxonomy" id="94023"/>
    <lineage>
        <taxon>Eukaryota</taxon>
        <taxon>Fungi</taxon>
        <taxon>Fungi incertae sedis</taxon>
        <taxon>Mucoromycota</taxon>
        <taxon>Glomeromycotina</taxon>
        <taxon>Glomeromycetes</taxon>
        <taxon>Diversisporales</taxon>
        <taxon>Acaulosporaceae</taxon>
        <taxon>Acaulospora</taxon>
    </lineage>
</organism>
<comment type="caution">
    <text evidence="2">The sequence shown here is derived from an EMBL/GenBank/DDBJ whole genome shotgun (WGS) entry which is preliminary data.</text>
</comment>
<keyword evidence="1" id="KW-0472">Membrane</keyword>
<sequence>YDRFLKFVCAIDEFNSVKAKNLITHLYKNLRIYYKTTYDKTETTQSEYVFLFLINMAETGLIFTCLLEVIIYIVENLIQLYLVLKTNQKHKYDEIDSKFANKPTILNLAKEFEPLEKSAERILDQIV</sequence>
<dbReference type="EMBL" id="CAJVPV010017000">
    <property type="protein sequence ID" value="CAG8700814.1"/>
    <property type="molecule type" value="Genomic_DNA"/>
</dbReference>
<keyword evidence="3" id="KW-1185">Reference proteome</keyword>
<name>A0A9N9HQL6_9GLOM</name>
<proteinExistence type="predicted"/>